<dbReference type="AlphaFoldDB" id="A0AAV7IFA9"/>
<dbReference type="EMBL" id="JAHXZJ010001864">
    <property type="protein sequence ID" value="KAH0549758.1"/>
    <property type="molecule type" value="Genomic_DNA"/>
</dbReference>
<keyword evidence="2" id="KW-1185">Reference proteome</keyword>
<sequence>MGIKMGPKIHLLKVLGNLRATDSVIEKENNREFALSSNIITPSSGNYPSAAGRSIERASTSFDVGAIPKFSKYGTVTATLEAKTGGLEILKALRSSKIFEDANRKALVRIVTSELVDYHQNQISFEYDENQVESIKKKYTKAALKKSEVLSSSSQSADYQFTSEEIDKKISLLKFIKPSDENKGKIITCMQETREFRWHWIQSASPTISEVFTTYTRLLDYDGEIIERDFDSKYPNVADNFWKSLPHITFRVLTSLLKIVSQSYTQKQPILLMKLNESDDSPLPVKTAFLNKDLIKSLPDGTNISNYIKEIKEREATNAQPCLILMKGQGYEKFFIEGDNWLMSVGDKSGPIAAFNILYKLFYVLNLQYPNSLQNFFNFIDCYVFGMQGVTSRSVVSALHITLSNITIKDSKVLNDNDNDSLSD</sequence>
<dbReference type="PANTHER" id="PTHR31025:SF9">
    <property type="entry name" value="SI:DKEY-286J15.1"/>
    <property type="match status" value="1"/>
</dbReference>
<proteinExistence type="predicted"/>
<protein>
    <submittedName>
        <fullName evidence="1">Uncharacterized protein</fullName>
    </submittedName>
</protein>
<gene>
    <name evidence="1" type="ORF">KQX54_013609</name>
</gene>
<name>A0AAV7IFA9_COTGL</name>
<accession>A0AAV7IFA9</accession>
<reference evidence="1 2" key="1">
    <citation type="journal article" date="2021" name="J. Hered.">
        <title>A chromosome-level genome assembly of the parasitoid wasp, Cotesia glomerata (Hymenoptera: Braconidae).</title>
        <authorList>
            <person name="Pinto B.J."/>
            <person name="Weis J.J."/>
            <person name="Gamble T."/>
            <person name="Ode P.J."/>
            <person name="Paul R."/>
            <person name="Zaspel J.M."/>
        </authorList>
    </citation>
    <scope>NUCLEOTIDE SEQUENCE [LARGE SCALE GENOMIC DNA]</scope>
    <source>
        <strain evidence="1">CgM1</strain>
    </source>
</reference>
<dbReference type="PANTHER" id="PTHR31025">
    <property type="entry name" value="SI:CH211-196P9.1-RELATED"/>
    <property type="match status" value="1"/>
</dbReference>
<evidence type="ECO:0000313" key="2">
    <source>
        <dbReference type="Proteomes" id="UP000826195"/>
    </source>
</evidence>
<comment type="caution">
    <text evidence="1">The sequence shown here is derived from an EMBL/GenBank/DDBJ whole genome shotgun (WGS) entry which is preliminary data.</text>
</comment>
<evidence type="ECO:0000313" key="1">
    <source>
        <dbReference type="EMBL" id="KAH0549758.1"/>
    </source>
</evidence>
<organism evidence="1 2">
    <name type="scientific">Cotesia glomerata</name>
    <name type="common">Lepidopteran parasitic wasp</name>
    <name type="synonym">Apanteles glomeratus</name>
    <dbReference type="NCBI Taxonomy" id="32391"/>
    <lineage>
        <taxon>Eukaryota</taxon>
        <taxon>Metazoa</taxon>
        <taxon>Ecdysozoa</taxon>
        <taxon>Arthropoda</taxon>
        <taxon>Hexapoda</taxon>
        <taxon>Insecta</taxon>
        <taxon>Pterygota</taxon>
        <taxon>Neoptera</taxon>
        <taxon>Endopterygota</taxon>
        <taxon>Hymenoptera</taxon>
        <taxon>Apocrita</taxon>
        <taxon>Ichneumonoidea</taxon>
        <taxon>Braconidae</taxon>
        <taxon>Microgastrinae</taxon>
        <taxon>Cotesia</taxon>
    </lineage>
</organism>
<dbReference type="Proteomes" id="UP000826195">
    <property type="component" value="Unassembled WGS sequence"/>
</dbReference>